<dbReference type="InterPro" id="IPR003453">
    <property type="entry name" value="ABC_MlaE_roteobac"/>
</dbReference>
<protein>
    <recommendedName>
        <fullName evidence="10">ABC transporter permease</fullName>
    </recommendedName>
</protein>
<feature type="transmembrane region" description="Helical" evidence="7">
    <location>
        <begin position="194"/>
        <end position="214"/>
    </location>
</feature>
<reference evidence="8 9" key="1">
    <citation type="journal article" date="2016" name="Nat. Commun.">
        <title>Thousands of microbial genomes shed light on interconnected biogeochemical processes in an aquifer system.</title>
        <authorList>
            <person name="Anantharaman K."/>
            <person name="Brown C.T."/>
            <person name="Hug L.A."/>
            <person name="Sharon I."/>
            <person name="Castelle C.J."/>
            <person name="Probst A.J."/>
            <person name="Thomas B.C."/>
            <person name="Singh A."/>
            <person name="Wilkins M.J."/>
            <person name="Karaoz U."/>
            <person name="Brodie E.L."/>
            <person name="Williams K.H."/>
            <person name="Hubbard S.S."/>
            <person name="Banfield J.F."/>
        </authorList>
    </citation>
    <scope>NUCLEOTIDE SEQUENCE [LARGE SCALE GENOMIC DNA]</scope>
</reference>
<dbReference type="Pfam" id="PF02405">
    <property type="entry name" value="MlaE"/>
    <property type="match status" value="1"/>
</dbReference>
<feature type="transmembrane region" description="Helical" evidence="7">
    <location>
        <begin position="234"/>
        <end position="255"/>
    </location>
</feature>
<dbReference type="PANTHER" id="PTHR30188:SF4">
    <property type="entry name" value="PROTEIN TRIGALACTOSYLDIACYLGLYCEROL 1, CHLOROPLASTIC"/>
    <property type="match status" value="1"/>
</dbReference>
<organism evidence="8 9">
    <name type="scientific">Candidatus Wallbacteria bacterium GWC2_49_35</name>
    <dbReference type="NCBI Taxonomy" id="1817813"/>
    <lineage>
        <taxon>Bacteria</taxon>
        <taxon>Candidatus Walliibacteriota</taxon>
    </lineage>
</organism>
<evidence type="ECO:0000313" key="8">
    <source>
        <dbReference type="EMBL" id="OGM05877.1"/>
    </source>
</evidence>
<dbReference type="EMBL" id="MGFH01000092">
    <property type="protein sequence ID" value="OGM05877.1"/>
    <property type="molecule type" value="Genomic_DNA"/>
</dbReference>
<dbReference type="GO" id="GO:0043190">
    <property type="term" value="C:ATP-binding cassette (ABC) transporter complex"/>
    <property type="evidence" value="ECO:0007669"/>
    <property type="project" value="InterPro"/>
</dbReference>
<evidence type="ECO:0008006" key="10">
    <source>
        <dbReference type="Google" id="ProtNLM"/>
    </source>
</evidence>
<sequence length="262" mass="27877">MFNFLFKQIMEMLKVLGEMTLMLTSALSFIVRGQVNLKELVNQMASIGVDSLFMVSITGLSTGMVLVVQMGNQMMKMGAESYVGGIVALALSRELAPNLTAIVVAGRIGSAMAAEIGTMAVTEQIDALHTLAVSPIKYLFVPRVLATAMMLPILTIFSNAIGIAGGAFVSVMQVNISLMTFKESILSTLMVRDIIGGLMKTIIFGIIIGTVGCYKGFKTYGGAEGVGKSTTSSVVLAIMLILVANYFLSVLVVNVNETFFAQ</sequence>
<dbReference type="GO" id="GO:0005548">
    <property type="term" value="F:phospholipid transporter activity"/>
    <property type="evidence" value="ECO:0007669"/>
    <property type="project" value="TreeGrafter"/>
</dbReference>
<evidence type="ECO:0000313" key="9">
    <source>
        <dbReference type="Proteomes" id="UP000178735"/>
    </source>
</evidence>
<dbReference type="PANTHER" id="PTHR30188">
    <property type="entry name" value="ABC TRANSPORTER PERMEASE PROTEIN-RELATED"/>
    <property type="match status" value="1"/>
</dbReference>
<name>A0A1F7WT99_9BACT</name>
<evidence type="ECO:0000256" key="6">
    <source>
        <dbReference type="ARBA" id="ARBA00023136"/>
    </source>
</evidence>
<dbReference type="Proteomes" id="UP000178735">
    <property type="component" value="Unassembled WGS sequence"/>
</dbReference>
<keyword evidence="5 7" id="KW-1133">Transmembrane helix</keyword>
<dbReference type="NCBIfam" id="TIGR00056">
    <property type="entry name" value="MlaE family lipid ABC transporter permease subunit"/>
    <property type="match status" value="1"/>
</dbReference>
<evidence type="ECO:0000256" key="2">
    <source>
        <dbReference type="ARBA" id="ARBA00007556"/>
    </source>
</evidence>
<dbReference type="InterPro" id="IPR030802">
    <property type="entry name" value="Permease_MalE"/>
</dbReference>
<evidence type="ECO:0000256" key="1">
    <source>
        <dbReference type="ARBA" id="ARBA00004141"/>
    </source>
</evidence>
<dbReference type="STRING" id="1817813.A2008_00660"/>
<proteinExistence type="inferred from homology"/>
<comment type="similarity">
    <text evidence="2 7">Belongs to the MlaE permease family.</text>
</comment>
<keyword evidence="3" id="KW-0813">Transport</keyword>
<evidence type="ECO:0000256" key="5">
    <source>
        <dbReference type="ARBA" id="ARBA00022989"/>
    </source>
</evidence>
<keyword evidence="6 7" id="KW-0472">Membrane</keyword>
<accession>A0A1F7WT99</accession>
<keyword evidence="4 7" id="KW-0812">Transmembrane</keyword>
<evidence type="ECO:0000256" key="3">
    <source>
        <dbReference type="ARBA" id="ARBA00022448"/>
    </source>
</evidence>
<comment type="subcellular location">
    <subcellularLocation>
        <location evidence="1">Membrane</location>
        <topology evidence="1">Multi-pass membrane protein</topology>
    </subcellularLocation>
</comment>
<gene>
    <name evidence="8" type="ORF">A2008_00660</name>
</gene>
<evidence type="ECO:0000256" key="4">
    <source>
        <dbReference type="ARBA" id="ARBA00022692"/>
    </source>
</evidence>
<feature type="transmembrane region" description="Helical" evidence="7">
    <location>
        <begin position="51"/>
        <end position="68"/>
    </location>
</feature>
<feature type="transmembrane region" description="Helical" evidence="7">
    <location>
        <begin position="12"/>
        <end position="31"/>
    </location>
</feature>
<comment type="caution">
    <text evidence="8">The sequence shown here is derived from an EMBL/GenBank/DDBJ whole genome shotgun (WGS) entry which is preliminary data.</text>
</comment>
<dbReference type="AlphaFoldDB" id="A0A1F7WT99"/>
<feature type="transmembrane region" description="Helical" evidence="7">
    <location>
        <begin position="144"/>
        <end position="174"/>
    </location>
</feature>
<evidence type="ECO:0000256" key="7">
    <source>
        <dbReference type="RuleBase" id="RU362044"/>
    </source>
</evidence>